<dbReference type="InterPro" id="IPR001128">
    <property type="entry name" value="Cyt_P450"/>
</dbReference>
<evidence type="ECO:0000313" key="8">
    <source>
        <dbReference type="EMBL" id="QSE95571.1"/>
    </source>
</evidence>
<keyword evidence="3 7" id="KW-0479">Metal-binding</keyword>
<dbReference type="Gene3D" id="1.10.630.10">
    <property type="entry name" value="Cytochrome P450"/>
    <property type="match status" value="1"/>
</dbReference>
<name>A0A974ZZ09_9NOCA</name>
<gene>
    <name evidence="8" type="ORF">JWS13_27410</name>
</gene>
<dbReference type="PANTHER" id="PTHR46696:SF1">
    <property type="entry name" value="CYTOCHROME P450 YJIB-RELATED"/>
    <property type="match status" value="1"/>
</dbReference>
<evidence type="ECO:0000313" key="9">
    <source>
        <dbReference type="Proteomes" id="UP000662986"/>
    </source>
</evidence>
<keyword evidence="4 7" id="KW-0560">Oxidoreductase</keyword>
<keyword evidence="6 7" id="KW-0503">Monooxygenase</keyword>
<sequence length="416" mass="46458">MSLDPDRLRCPYPVYEQLRQEAPVYWSERLQSYVVSRYADIAAILTKPKLFSSIRQSGPSSVTALAQRLIEDTDTPELLKKQAARRLDISGKPTLINADPPIHVRQRKLVSQGFSPRRVASMEPEVRQIASDLFDKFETRGSMDFVADFALPLPMTVIANVLGVPPSRMADFKRWSDAFTRGVGALDLSIAQIQQIFGAVDEFYDYFTAQIEERRTQPRDDLLTDIVAARLDGEQPLLLNEMLHMLSVFLVGGNETTTNLLTAITLRLLTDNELVTRIRNDTSLIPKLVEEVVRLESPVQGLFRTATEDTDVGGTPIPEGSMIWIVFASGNRDPEAITTPEDIELDGPNGLNHLAFGKGEHVCMGASVARLEARIGIEMMLERFPNLRLASDEVPPVHNSFILHGLQRLDVVNTPR</sequence>
<dbReference type="InterPro" id="IPR017972">
    <property type="entry name" value="Cyt_P450_CS"/>
</dbReference>
<dbReference type="Proteomes" id="UP000662986">
    <property type="component" value="Chromosome"/>
</dbReference>
<evidence type="ECO:0000256" key="5">
    <source>
        <dbReference type="ARBA" id="ARBA00023004"/>
    </source>
</evidence>
<evidence type="ECO:0000256" key="6">
    <source>
        <dbReference type="ARBA" id="ARBA00023033"/>
    </source>
</evidence>
<reference evidence="8 9" key="2">
    <citation type="journal article" date="2022" name="Arch. Microbiol.">
        <title>Rhodococcus pseudokoreensis sp. nov. isolated from the rhizosphere of young M26 apple rootstocks.</title>
        <authorList>
            <person name="Kampfer P."/>
            <person name="Glaeser S.P."/>
            <person name="Blom J."/>
            <person name="Wolf J."/>
            <person name="Benning S."/>
            <person name="Schloter M."/>
            <person name="Neumann-Schaal M."/>
        </authorList>
    </citation>
    <scope>NUCLEOTIDE SEQUENCE [LARGE SCALE GENOMIC DNA]</scope>
    <source>
        <strain evidence="8 9">R79</strain>
    </source>
</reference>
<dbReference type="PRINTS" id="PR00359">
    <property type="entry name" value="BP450"/>
</dbReference>
<dbReference type="InterPro" id="IPR002397">
    <property type="entry name" value="Cyt_P450_B"/>
</dbReference>
<evidence type="ECO:0000256" key="2">
    <source>
        <dbReference type="ARBA" id="ARBA00022617"/>
    </source>
</evidence>
<evidence type="ECO:0000256" key="7">
    <source>
        <dbReference type="RuleBase" id="RU000461"/>
    </source>
</evidence>
<evidence type="ECO:0000256" key="4">
    <source>
        <dbReference type="ARBA" id="ARBA00023002"/>
    </source>
</evidence>
<reference evidence="8 9" key="1">
    <citation type="journal article" date="2021" name="Microbiol. Resour. Announc.">
        <title>Complete Genome Sequences of Two Rhodococcus sp. Strains with Large and Linear Chromosomes, Isolated from Apple Rhizosphere.</title>
        <authorList>
            <person name="Benning S."/>
            <person name="Brugnone N."/>
            <person name="Siani R."/>
            <person name="Kublik S."/>
            <person name="Schloter M."/>
            <person name="Rad V."/>
        </authorList>
    </citation>
    <scope>NUCLEOTIDE SEQUENCE [LARGE SCALE GENOMIC DNA]</scope>
    <source>
        <strain evidence="8 9">R79</strain>
    </source>
</reference>
<comment type="similarity">
    <text evidence="1 7">Belongs to the cytochrome P450 family.</text>
</comment>
<dbReference type="EMBL" id="CP070619">
    <property type="protein sequence ID" value="QSE95571.1"/>
    <property type="molecule type" value="Genomic_DNA"/>
</dbReference>
<dbReference type="PANTHER" id="PTHR46696">
    <property type="entry name" value="P450, PUTATIVE (EUROFUNG)-RELATED"/>
    <property type="match status" value="1"/>
</dbReference>
<dbReference type="Pfam" id="PF00067">
    <property type="entry name" value="p450"/>
    <property type="match status" value="1"/>
</dbReference>
<dbReference type="InterPro" id="IPR036396">
    <property type="entry name" value="Cyt_P450_sf"/>
</dbReference>
<keyword evidence="9" id="KW-1185">Reference proteome</keyword>
<keyword evidence="2 7" id="KW-0349">Heme</keyword>
<keyword evidence="5 7" id="KW-0408">Iron</keyword>
<dbReference type="CDD" id="cd11078">
    <property type="entry name" value="CYP130-like"/>
    <property type="match status" value="1"/>
</dbReference>
<dbReference type="PRINTS" id="PR00385">
    <property type="entry name" value="P450"/>
</dbReference>
<evidence type="ECO:0000256" key="3">
    <source>
        <dbReference type="ARBA" id="ARBA00022723"/>
    </source>
</evidence>
<evidence type="ECO:0000256" key="1">
    <source>
        <dbReference type="ARBA" id="ARBA00010617"/>
    </source>
</evidence>
<dbReference type="SUPFAM" id="SSF48264">
    <property type="entry name" value="Cytochrome P450"/>
    <property type="match status" value="1"/>
</dbReference>
<accession>A0A974ZZ09</accession>
<dbReference type="PROSITE" id="PS00086">
    <property type="entry name" value="CYTOCHROME_P450"/>
    <property type="match status" value="1"/>
</dbReference>
<proteinExistence type="inferred from homology"/>
<protein>
    <submittedName>
        <fullName evidence="8">Cytochrome P450</fullName>
    </submittedName>
</protein>
<organism evidence="8 9">
    <name type="scientific">Rhodococcus pseudokoreensis</name>
    <dbReference type="NCBI Taxonomy" id="2811421"/>
    <lineage>
        <taxon>Bacteria</taxon>
        <taxon>Bacillati</taxon>
        <taxon>Actinomycetota</taxon>
        <taxon>Actinomycetes</taxon>
        <taxon>Mycobacteriales</taxon>
        <taxon>Nocardiaceae</taxon>
        <taxon>Rhodococcus</taxon>
    </lineage>
</organism>